<feature type="region of interest" description="Disordered" evidence="1">
    <location>
        <begin position="221"/>
        <end position="258"/>
    </location>
</feature>
<feature type="region of interest" description="Disordered" evidence="1">
    <location>
        <begin position="281"/>
        <end position="312"/>
    </location>
</feature>
<gene>
    <name evidence="2" type="ORF">Hypma_008184</name>
</gene>
<feature type="compositionally biased region" description="Basic and acidic residues" evidence="1">
    <location>
        <begin position="284"/>
        <end position="296"/>
    </location>
</feature>
<organism evidence="2 3">
    <name type="scientific">Hypsizygus marmoreus</name>
    <name type="common">White beech mushroom</name>
    <name type="synonym">Agaricus marmoreus</name>
    <dbReference type="NCBI Taxonomy" id="39966"/>
    <lineage>
        <taxon>Eukaryota</taxon>
        <taxon>Fungi</taxon>
        <taxon>Dikarya</taxon>
        <taxon>Basidiomycota</taxon>
        <taxon>Agaricomycotina</taxon>
        <taxon>Agaricomycetes</taxon>
        <taxon>Agaricomycetidae</taxon>
        <taxon>Agaricales</taxon>
        <taxon>Tricholomatineae</taxon>
        <taxon>Lyophyllaceae</taxon>
        <taxon>Hypsizygus</taxon>
    </lineage>
</organism>
<dbReference type="EMBL" id="LUEZ02000042">
    <property type="protein sequence ID" value="RDB24640.1"/>
    <property type="molecule type" value="Genomic_DNA"/>
</dbReference>
<dbReference type="Proteomes" id="UP000076154">
    <property type="component" value="Unassembled WGS sequence"/>
</dbReference>
<sequence>MSSQSTPSAPLQAYHVRNLILILQRANAHYTHVAARIRASFQPTHHARKRAARIGLTVDIRKAVACEQRQVSVVPLPILDTTPSPVSEVASIRIQSQELSAIDGRVPLQRRPALKCAIPKPAALTRTSPNGTTSALSSSSAYSSISLSSAAAVLSSKLVIPSLRSHWSPADKEQHQLMDVTMTHEEAISVPANSALQQWQPLDVPIDEEEMDWGVVLSEPVPADDEMSTDTTPSSSAGSGSNSDSTTSSAGPVTPFSNQESLPLMIRIKRKSVEVSGTIANDESFEKRPRFDRNEWEQPAQRRNVIRIPARR</sequence>
<evidence type="ECO:0000313" key="3">
    <source>
        <dbReference type="Proteomes" id="UP000076154"/>
    </source>
</evidence>
<name>A0A369JTU3_HYPMA</name>
<proteinExistence type="predicted"/>
<dbReference type="InParanoid" id="A0A369JTU3"/>
<protein>
    <submittedName>
        <fullName evidence="2">Uncharacterized protein</fullName>
    </submittedName>
</protein>
<dbReference type="OrthoDB" id="3034033at2759"/>
<dbReference type="AlphaFoldDB" id="A0A369JTU3"/>
<comment type="caution">
    <text evidence="2">The sequence shown here is derived from an EMBL/GenBank/DDBJ whole genome shotgun (WGS) entry which is preliminary data.</text>
</comment>
<feature type="compositionally biased region" description="Low complexity" evidence="1">
    <location>
        <begin position="229"/>
        <end position="252"/>
    </location>
</feature>
<reference evidence="2" key="1">
    <citation type="submission" date="2018-04" db="EMBL/GenBank/DDBJ databases">
        <title>Whole genome sequencing of Hypsizygus marmoreus.</title>
        <authorList>
            <person name="Choi I.-G."/>
            <person name="Min B."/>
            <person name="Kim J.-G."/>
            <person name="Kim S."/>
            <person name="Oh Y.-L."/>
            <person name="Kong W.-S."/>
            <person name="Park H."/>
            <person name="Jeong J."/>
            <person name="Song E.-S."/>
        </authorList>
    </citation>
    <scope>NUCLEOTIDE SEQUENCE [LARGE SCALE GENOMIC DNA]</scope>
    <source>
        <strain evidence="2">51987-8</strain>
    </source>
</reference>
<evidence type="ECO:0000256" key="1">
    <source>
        <dbReference type="SAM" id="MobiDB-lite"/>
    </source>
</evidence>
<evidence type="ECO:0000313" key="2">
    <source>
        <dbReference type="EMBL" id="RDB24640.1"/>
    </source>
</evidence>
<accession>A0A369JTU3</accession>
<keyword evidence="3" id="KW-1185">Reference proteome</keyword>